<dbReference type="Pfam" id="PF01963">
    <property type="entry name" value="TraB_PrgY_gumN"/>
    <property type="match status" value="1"/>
</dbReference>
<dbReference type="EMBL" id="JASJOS010000004">
    <property type="protein sequence ID" value="MDJ1480946.1"/>
    <property type="molecule type" value="Genomic_DNA"/>
</dbReference>
<evidence type="ECO:0000313" key="3">
    <source>
        <dbReference type="Proteomes" id="UP001241110"/>
    </source>
</evidence>
<gene>
    <name evidence="2" type="ORF">QNI16_10675</name>
</gene>
<comment type="caution">
    <text evidence="2">The sequence shown here is derived from an EMBL/GenBank/DDBJ whole genome shotgun (WGS) entry which is preliminary data.</text>
</comment>
<dbReference type="CDD" id="cd14789">
    <property type="entry name" value="Tiki"/>
    <property type="match status" value="1"/>
</dbReference>
<reference evidence="2" key="1">
    <citation type="submission" date="2023-05" db="EMBL/GenBank/DDBJ databases">
        <authorList>
            <person name="Zhang X."/>
        </authorList>
    </citation>
    <scope>NUCLEOTIDE SEQUENCE</scope>
    <source>
        <strain evidence="2">YF14B1</strain>
    </source>
</reference>
<dbReference type="Proteomes" id="UP001241110">
    <property type="component" value="Unassembled WGS sequence"/>
</dbReference>
<name>A0AAE3U636_9BACT</name>
<dbReference type="AlphaFoldDB" id="A0AAE3U636"/>
<sequence length="289" mass="33560">MLKKVLVILLVFYSSTVFSQDQPNTLLWEVSRVGLKHKSYVFGTFHEVYPSFFLSQKNAVQKLTSSSMLYVEQSRKDFYDSGTTNTTIVTWDVDTWKAATNPEQRKVFDSFVQKAENTDYYNLPPLLLSLTLFRMYAQNFCDTANRNSDESLDHYIERLAETKNIPVESLDDKEKIGEVFSSNTLADSVLVEACVGIMRSMLEEDSKPCQIFDTYKNQTINYEFSKDLTEKNNNLALLERNRKWVKRLDKAFQKNSCFVAVGYRHLMYRQGLIQQLRDVGYNVKPILSK</sequence>
<accession>A0AAE3U636</accession>
<keyword evidence="1" id="KW-0732">Signal</keyword>
<protein>
    <submittedName>
        <fullName evidence="2">TraB/GumN family protein</fullName>
    </submittedName>
</protein>
<organism evidence="2 3">
    <name type="scientific">Xanthocytophaga flava</name>
    <dbReference type="NCBI Taxonomy" id="3048013"/>
    <lineage>
        <taxon>Bacteria</taxon>
        <taxon>Pseudomonadati</taxon>
        <taxon>Bacteroidota</taxon>
        <taxon>Cytophagia</taxon>
        <taxon>Cytophagales</taxon>
        <taxon>Rhodocytophagaceae</taxon>
        <taxon>Xanthocytophaga</taxon>
    </lineage>
</organism>
<evidence type="ECO:0000313" key="2">
    <source>
        <dbReference type="EMBL" id="MDJ1480946.1"/>
    </source>
</evidence>
<proteinExistence type="predicted"/>
<feature type="chain" id="PRO_5041920642" evidence="1">
    <location>
        <begin position="20"/>
        <end position="289"/>
    </location>
</feature>
<evidence type="ECO:0000256" key="1">
    <source>
        <dbReference type="SAM" id="SignalP"/>
    </source>
</evidence>
<dbReference type="RefSeq" id="WP_313978093.1">
    <property type="nucleotide sequence ID" value="NZ_JASJOS010000004.1"/>
</dbReference>
<dbReference type="InterPro" id="IPR002816">
    <property type="entry name" value="TraB/PrgY/GumN_fam"/>
</dbReference>
<feature type="signal peptide" evidence="1">
    <location>
        <begin position="1"/>
        <end position="19"/>
    </location>
</feature>